<protein>
    <submittedName>
        <fullName evidence="1">Uncharacterized protein</fullName>
    </submittedName>
</protein>
<evidence type="ECO:0000313" key="2">
    <source>
        <dbReference type="Proteomes" id="UP000266861"/>
    </source>
</evidence>
<gene>
    <name evidence="1" type="ORF">Glove_88g46</name>
</gene>
<evidence type="ECO:0000313" key="1">
    <source>
        <dbReference type="EMBL" id="RHZ83737.1"/>
    </source>
</evidence>
<name>A0A397J8B8_9GLOM</name>
<proteinExistence type="predicted"/>
<accession>A0A397J8B8</accession>
<keyword evidence="2" id="KW-1185">Reference proteome</keyword>
<comment type="caution">
    <text evidence="1">The sequence shown here is derived from an EMBL/GenBank/DDBJ whole genome shotgun (WGS) entry which is preliminary data.</text>
</comment>
<reference evidence="1 2" key="1">
    <citation type="submission" date="2018-08" db="EMBL/GenBank/DDBJ databases">
        <title>Genome and evolution of the arbuscular mycorrhizal fungus Diversispora epigaea (formerly Glomus versiforme) and its bacterial endosymbionts.</title>
        <authorList>
            <person name="Sun X."/>
            <person name="Fei Z."/>
            <person name="Harrison M."/>
        </authorList>
    </citation>
    <scope>NUCLEOTIDE SEQUENCE [LARGE SCALE GENOMIC DNA]</scope>
    <source>
        <strain evidence="1 2">IT104</strain>
    </source>
</reference>
<dbReference type="EMBL" id="PQFF01000084">
    <property type="protein sequence ID" value="RHZ83737.1"/>
    <property type="molecule type" value="Genomic_DNA"/>
</dbReference>
<dbReference type="Proteomes" id="UP000266861">
    <property type="component" value="Unassembled WGS sequence"/>
</dbReference>
<organism evidence="1 2">
    <name type="scientific">Diversispora epigaea</name>
    <dbReference type="NCBI Taxonomy" id="1348612"/>
    <lineage>
        <taxon>Eukaryota</taxon>
        <taxon>Fungi</taxon>
        <taxon>Fungi incertae sedis</taxon>
        <taxon>Mucoromycota</taxon>
        <taxon>Glomeromycotina</taxon>
        <taxon>Glomeromycetes</taxon>
        <taxon>Diversisporales</taxon>
        <taxon>Diversisporaceae</taxon>
        <taxon>Diversispora</taxon>
    </lineage>
</organism>
<dbReference type="AlphaFoldDB" id="A0A397J8B8"/>
<sequence>MSSGNSRLEFMTNKEIILNFLDECSAIFVGIEGNESVKLGKDKKLLVKWDYVIVYMMLFGLNSHERQCDPQMFASYYKEILTIEKNALIEVQYRRRGRVGFNEIIVYWVDMEKVRSLYEFTVGGDSCIKCDDDFVYGYQLLNPRKILSVYNEDNENLWRSLIPMVRWFEPIRHLQLAIKTKKAVAKVINGYQVGIIYFHLKKNQ</sequence>